<evidence type="ECO:0008006" key="4">
    <source>
        <dbReference type="Google" id="ProtNLM"/>
    </source>
</evidence>
<keyword evidence="3" id="KW-1185">Reference proteome</keyword>
<feature type="transmembrane region" description="Helical" evidence="1">
    <location>
        <begin position="23"/>
        <end position="46"/>
    </location>
</feature>
<dbReference type="Proteomes" id="UP001501645">
    <property type="component" value="Unassembled WGS sequence"/>
</dbReference>
<protein>
    <recommendedName>
        <fullName evidence="4">DUF4064 domain-containing protein</fullName>
    </recommendedName>
</protein>
<dbReference type="EMBL" id="BAABKO010000001">
    <property type="protein sequence ID" value="GAA4768020.1"/>
    <property type="molecule type" value="Genomic_DNA"/>
</dbReference>
<accession>A0ABP8ZWY2</accession>
<sequence>MSYASPPPAYPVRVPRPPGPSGLGVVALAAAVAGVVIGSVAVYAGAQGFADIGGLVDEAGDIPDESVGAFLSVFLRAFGWLGAGFALWGLLATWGLVQGIVAIVLHRGRGAGIAALVVAVLGFFVVMAFFAIGMTAGLGSLAPDAVDAAVA</sequence>
<keyword evidence="1" id="KW-1133">Transmembrane helix</keyword>
<keyword evidence="1" id="KW-0812">Transmembrane</keyword>
<name>A0ABP8ZWY2_9MICO</name>
<evidence type="ECO:0000313" key="2">
    <source>
        <dbReference type="EMBL" id="GAA4768020.1"/>
    </source>
</evidence>
<feature type="transmembrane region" description="Helical" evidence="1">
    <location>
        <begin position="80"/>
        <end position="105"/>
    </location>
</feature>
<feature type="transmembrane region" description="Helical" evidence="1">
    <location>
        <begin position="112"/>
        <end position="132"/>
    </location>
</feature>
<evidence type="ECO:0000313" key="3">
    <source>
        <dbReference type="Proteomes" id="UP001501645"/>
    </source>
</evidence>
<keyword evidence="1" id="KW-0472">Membrane</keyword>
<dbReference type="RefSeq" id="WP_345436453.1">
    <property type="nucleotide sequence ID" value="NZ_BAABKO010000001.1"/>
</dbReference>
<gene>
    <name evidence="2" type="ORF">GCM10023351_09380</name>
</gene>
<comment type="caution">
    <text evidence="2">The sequence shown here is derived from an EMBL/GenBank/DDBJ whole genome shotgun (WGS) entry which is preliminary data.</text>
</comment>
<evidence type="ECO:0000256" key="1">
    <source>
        <dbReference type="SAM" id="Phobius"/>
    </source>
</evidence>
<reference evidence="3" key="1">
    <citation type="journal article" date="2019" name="Int. J. Syst. Evol. Microbiol.">
        <title>The Global Catalogue of Microorganisms (GCM) 10K type strain sequencing project: providing services to taxonomists for standard genome sequencing and annotation.</title>
        <authorList>
            <consortium name="The Broad Institute Genomics Platform"/>
            <consortium name="The Broad Institute Genome Sequencing Center for Infectious Disease"/>
            <person name="Wu L."/>
            <person name="Ma J."/>
        </authorList>
    </citation>
    <scope>NUCLEOTIDE SEQUENCE [LARGE SCALE GENOMIC DNA]</scope>
    <source>
        <strain evidence="3">JCM 18537</strain>
    </source>
</reference>
<proteinExistence type="predicted"/>
<organism evidence="2 3">
    <name type="scientific">Microbacterium gilvum</name>
    <dbReference type="NCBI Taxonomy" id="1336204"/>
    <lineage>
        <taxon>Bacteria</taxon>
        <taxon>Bacillati</taxon>
        <taxon>Actinomycetota</taxon>
        <taxon>Actinomycetes</taxon>
        <taxon>Micrococcales</taxon>
        <taxon>Microbacteriaceae</taxon>
        <taxon>Microbacterium</taxon>
    </lineage>
</organism>